<dbReference type="AlphaFoldDB" id="M9LG59"/>
<dbReference type="Proteomes" id="UP000029453">
    <property type="component" value="Unassembled WGS sequence"/>
</dbReference>
<proteinExistence type="predicted"/>
<protein>
    <submittedName>
        <fullName evidence="2">VirJ component</fullName>
    </submittedName>
</protein>
<evidence type="ECO:0000313" key="3">
    <source>
        <dbReference type="Proteomes" id="UP000029453"/>
    </source>
</evidence>
<dbReference type="RefSeq" id="WP_006284797.1">
    <property type="nucleotide sequence ID" value="NZ_BALG01000037.1"/>
</dbReference>
<feature type="signal peptide" evidence="1">
    <location>
        <begin position="1"/>
        <end position="23"/>
    </location>
</feature>
<organism evidence="2 3">
    <name type="scientific">Paenibacillus popilliae ATCC 14706</name>
    <dbReference type="NCBI Taxonomy" id="1212764"/>
    <lineage>
        <taxon>Bacteria</taxon>
        <taxon>Bacillati</taxon>
        <taxon>Bacillota</taxon>
        <taxon>Bacilli</taxon>
        <taxon>Bacillales</taxon>
        <taxon>Paenibacillaceae</taxon>
        <taxon>Paenibacillus</taxon>
    </lineage>
</organism>
<evidence type="ECO:0000313" key="2">
    <source>
        <dbReference type="EMBL" id="GAC41470.1"/>
    </source>
</evidence>
<sequence>MKKLLLVTALAASTILSATSAFAQEVPATTKASGKSVQTNGEGGRVAFPNKEELKEIHYQILN</sequence>
<comment type="caution">
    <text evidence="2">The sequence shown here is derived from an EMBL/GenBank/DDBJ whole genome shotgun (WGS) entry which is preliminary data.</text>
</comment>
<gene>
    <name evidence="2" type="ORF">PPOP_0820</name>
</gene>
<feature type="chain" id="PRO_5004100045" evidence="1">
    <location>
        <begin position="24"/>
        <end position="63"/>
    </location>
</feature>
<accession>M9LG59</accession>
<keyword evidence="1" id="KW-0732">Signal</keyword>
<keyword evidence="3" id="KW-1185">Reference proteome</keyword>
<name>M9LG59_PAEPP</name>
<evidence type="ECO:0000256" key="1">
    <source>
        <dbReference type="SAM" id="SignalP"/>
    </source>
</evidence>
<dbReference type="EMBL" id="BALG01000037">
    <property type="protein sequence ID" value="GAC41470.1"/>
    <property type="molecule type" value="Genomic_DNA"/>
</dbReference>
<reference evidence="2 3" key="1">
    <citation type="submission" date="2012-10" db="EMBL/GenBank/DDBJ databases">
        <title>Draft Genome Sequence of Paenibacillus popilliae ATCC 14706T.</title>
        <authorList>
            <person name="Iiyama K."/>
            <person name="Mori K."/>
            <person name="Mon H."/>
            <person name="Chieda Y."/>
            <person name="Lee J.M."/>
            <person name="Kusakabe T."/>
            <person name="Tashiro K."/>
            <person name="Asano S."/>
            <person name="Yasunaga-Aoki C."/>
            <person name="Shimizu S."/>
        </authorList>
    </citation>
    <scope>NUCLEOTIDE SEQUENCE [LARGE SCALE GENOMIC DNA]</scope>
    <source>
        <strain evidence="2 3">ATCC 14706</strain>
    </source>
</reference>